<dbReference type="InterPro" id="IPR016084">
    <property type="entry name" value="Haem_Oase-like_multi-hlx"/>
</dbReference>
<evidence type="ECO:0000256" key="1">
    <source>
        <dbReference type="SAM" id="MobiDB-lite"/>
    </source>
</evidence>
<evidence type="ECO:0000313" key="2">
    <source>
        <dbReference type="EMBL" id="KFE60821.1"/>
    </source>
</evidence>
<dbReference type="RefSeq" id="WP_240487216.1">
    <property type="nucleotide sequence ID" value="NZ_JMCB01000028.1"/>
</dbReference>
<reference evidence="2 3" key="1">
    <citation type="submission" date="2014-04" db="EMBL/GenBank/DDBJ databases">
        <title>Genome assembly of Hyalangium minutum DSM 14724.</title>
        <authorList>
            <person name="Sharma G."/>
            <person name="Subramanian S."/>
        </authorList>
    </citation>
    <scope>NUCLEOTIDE SEQUENCE [LARGE SCALE GENOMIC DNA]</scope>
    <source>
        <strain evidence="2 3">DSM 14724</strain>
    </source>
</reference>
<protein>
    <submittedName>
        <fullName evidence="2">Uncharacterized protein</fullName>
    </submittedName>
</protein>
<dbReference type="Gene3D" id="1.20.910.10">
    <property type="entry name" value="Heme oxygenase-like"/>
    <property type="match status" value="1"/>
</dbReference>
<organism evidence="2 3">
    <name type="scientific">Hyalangium minutum</name>
    <dbReference type="NCBI Taxonomy" id="394096"/>
    <lineage>
        <taxon>Bacteria</taxon>
        <taxon>Pseudomonadati</taxon>
        <taxon>Myxococcota</taxon>
        <taxon>Myxococcia</taxon>
        <taxon>Myxococcales</taxon>
        <taxon>Cystobacterineae</taxon>
        <taxon>Archangiaceae</taxon>
        <taxon>Hyalangium</taxon>
    </lineage>
</organism>
<evidence type="ECO:0000313" key="3">
    <source>
        <dbReference type="Proteomes" id="UP000028725"/>
    </source>
</evidence>
<comment type="caution">
    <text evidence="2">The sequence shown here is derived from an EMBL/GenBank/DDBJ whole genome shotgun (WGS) entry which is preliminary data.</text>
</comment>
<accession>A0A085VZF8</accession>
<keyword evidence="3" id="KW-1185">Reference proteome</keyword>
<dbReference type="Proteomes" id="UP000028725">
    <property type="component" value="Unassembled WGS sequence"/>
</dbReference>
<dbReference type="STRING" id="394096.DB31_4734"/>
<feature type="region of interest" description="Disordered" evidence="1">
    <location>
        <begin position="232"/>
        <end position="263"/>
    </location>
</feature>
<dbReference type="EMBL" id="JMCB01000028">
    <property type="protein sequence ID" value="KFE60821.1"/>
    <property type="molecule type" value="Genomic_DNA"/>
</dbReference>
<gene>
    <name evidence="2" type="ORF">DB31_4734</name>
</gene>
<name>A0A085VZF8_9BACT</name>
<sequence length="263" mass="29956">MKVVLEHIAARQAAFASHPFFEDLKQDRPVEQIMAFAPRLAFWVMTFQDVLRLNAHFISDPGLKRLAVQHRSEEVGHDRWFFEDIQELTGKQLSVSALYGRAHTATRDATYALISEVYRPMDDRLRIALVLTMEATSHIFFGRTSIVVSTKGCGPRLRYFSDFHVQVEQQHEVFEEEMERRLRSLELTEELRAQAIGLVDRAYAAFDLMLQGLRTEINAPVEPLLPARLPEPQSAAATSFPGTSTKDESQQDGNEQHPHILAV</sequence>
<dbReference type="AlphaFoldDB" id="A0A085VZF8"/>
<dbReference type="PATRIC" id="fig|394096.3.peg.8465"/>
<feature type="compositionally biased region" description="Basic and acidic residues" evidence="1">
    <location>
        <begin position="245"/>
        <end position="263"/>
    </location>
</feature>
<dbReference type="SUPFAM" id="SSF48613">
    <property type="entry name" value="Heme oxygenase-like"/>
    <property type="match status" value="1"/>
</dbReference>
<proteinExistence type="predicted"/>
<feature type="compositionally biased region" description="Polar residues" evidence="1">
    <location>
        <begin position="235"/>
        <end position="244"/>
    </location>
</feature>